<dbReference type="InterPro" id="IPR036271">
    <property type="entry name" value="Tet_transcr_reg_TetR-rel_C_sf"/>
</dbReference>
<dbReference type="InterPro" id="IPR011075">
    <property type="entry name" value="TetR_C"/>
</dbReference>
<organism evidence="7 8">
    <name type="scientific">Stappia indica</name>
    <dbReference type="NCBI Taxonomy" id="538381"/>
    <lineage>
        <taxon>Bacteria</taxon>
        <taxon>Pseudomonadati</taxon>
        <taxon>Pseudomonadota</taxon>
        <taxon>Alphaproteobacteria</taxon>
        <taxon>Hyphomicrobiales</taxon>
        <taxon>Stappiaceae</taxon>
        <taxon>Stappia</taxon>
    </lineage>
</organism>
<dbReference type="PROSITE" id="PS50977">
    <property type="entry name" value="HTH_TETR_2"/>
    <property type="match status" value="1"/>
</dbReference>
<evidence type="ECO:0000259" key="6">
    <source>
        <dbReference type="PROSITE" id="PS50977"/>
    </source>
</evidence>
<dbReference type="PANTHER" id="PTHR30055">
    <property type="entry name" value="HTH-TYPE TRANSCRIPTIONAL REGULATOR RUTR"/>
    <property type="match status" value="1"/>
</dbReference>
<evidence type="ECO:0000256" key="4">
    <source>
        <dbReference type="PROSITE-ProRule" id="PRU00335"/>
    </source>
</evidence>
<feature type="region of interest" description="Disordered" evidence="5">
    <location>
        <begin position="1"/>
        <end position="21"/>
    </location>
</feature>
<keyword evidence="3" id="KW-0804">Transcription</keyword>
<sequence length="222" mass="24768">MTERESAADTPKPRRRRKDARPGEIIEAGLQEFAENGFAATRLEDVAKRAGVVKGTIYRYFSSKEELFEAALASRITPFFDDVAGLVAAYPGSSEELVRTALPRIYKALFEDGLHVMMRIIITEGGRFPAIAELYHQRVISRGQEVIAALVRRGVERGEFRRSALTDLPIVVVAPAVMTIVWKMTFDRFEPIETRRFLDAHVDMVLEGLLAKDRGGTEAADG</sequence>
<dbReference type="GO" id="GO:0000976">
    <property type="term" value="F:transcription cis-regulatory region binding"/>
    <property type="evidence" value="ECO:0007669"/>
    <property type="project" value="TreeGrafter"/>
</dbReference>
<dbReference type="Pfam" id="PF00440">
    <property type="entry name" value="TetR_N"/>
    <property type="match status" value="1"/>
</dbReference>
<name>A0A285TJ23_9HYPH</name>
<dbReference type="FunFam" id="1.10.10.60:FF:000141">
    <property type="entry name" value="TetR family transcriptional regulator"/>
    <property type="match status" value="1"/>
</dbReference>
<feature type="domain" description="HTH tetR-type" evidence="6">
    <location>
        <begin position="19"/>
        <end position="79"/>
    </location>
</feature>
<dbReference type="RefSeq" id="WP_097176090.1">
    <property type="nucleotide sequence ID" value="NZ_OBML01000012.1"/>
</dbReference>
<feature type="DNA-binding region" description="H-T-H motif" evidence="4">
    <location>
        <begin position="42"/>
        <end position="61"/>
    </location>
</feature>
<dbReference type="Proteomes" id="UP000219331">
    <property type="component" value="Unassembled WGS sequence"/>
</dbReference>
<protein>
    <submittedName>
        <fullName evidence="7">Transcriptional regulator, TetR family</fullName>
    </submittedName>
</protein>
<evidence type="ECO:0000256" key="2">
    <source>
        <dbReference type="ARBA" id="ARBA00023125"/>
    </source>
</evidence>
<keyword evidence="2 4" id="KW-0238">DNA-binding</keyword>
<accession>A0A285TJ23</accession>
<keyword evidence="8" id="KW-1185">Reference proteome</keyword>
<dbReference type="STRING" id="538381.GCA_001696535_00882"/>
<dbReference type="PRINTS" id="PR00455">
    <property type="entry name" value="HTHTETR"/>
</dbReference>
<dbReference type="InterPro" id="IPR050109">
    <property type="entry name" value="HTH-type_TetR-like_transc_reg"/>
</dbReference>
<dbReference type="OrthoDB" id="9809265at2"/>
<dbReference type="InterPro" id="IPR001647">
    <property type="entry name" value="HTH_TetR"/>
</dbReference>
<dbReference type="AlphaFoldDB" id="A0A285TJ23"/>
<evidence type="ECO:0000256" key="3">
    <source>
        <dbReference type="ARBA" id="ARBA00023163"/>
    </source>
</evidence>
<dbReference type="Gene3D" id="1.10.10.60">
    <property type="entry name" value="Homeodomain-like"/>
    <property type="match status" value="1"/>
</dbReference>
<gene>
    <name evidence="7" type="ORF">SAMN05421512_11246</name>
</gene>
<evidence type="ECO:0000256" key="1">
    <source>
        <dbReference type="ARBA" id="ARBA00023015"/>
    </source>
</evidence>
<keyword evidence="1" id="KW-0805">Transcription regulation</keyword>
<reference evidence="7 8" key="1">
    <citation type="submission" date="2017-08" db="EMBL/GenBank/DDBJ databases">
        <authorList>
            <person name="de Groot N.N."/>
        </authorList>
    </citation>
    <scope>NUCLEOTIDE SEQUENCE [LARGE SCALE GENOMIC DNA]</scope>
    <source>
        <strain evidence="7 8">USBA 352</strain>
    </source>
</reference>
<dbReference type="EMBL" id="OBML01000012">
    <property type="protein sequence ID" value="SOC22328.1"/>
    <property type="molecule type" value="Genomic_DNA"/>
</dbReference>
<evidence type="ECO:0000313" key="7">
    <source>
        <dbReference type="EMBL" id="SOC22328.1"/>
    </source>
</evidence>
<dbReference type="PANTHER" id="PTHR30055:SF223">
    <property type="entry name" value="HTH-TYPE TRANSCRIPTIONAL REGULATOR UIDR"/>
    <property type="match status" value="1"/>
</dbReference>
<proteinExistence type="predicted"/>
<evidence type="ECO:0000313" key="8">
    <source>
        <dbReference type="Proteomes" id="UP000219331"/>
    </source>
</evidence>
<dbReference type="Gene3D" id="1.10.357.10">
    <property type="entry name" value="Tetracycline Repressor, domain 2"/>
    <property type="match status" value="1"/>
</dbReference>
<dbReference type="Pfam" id="PF16859">
    <property type="entry name" value="TetR_C_11"/>
    <property type="match status" value="1"/>
</dbReference>
<dbReference type="InterPro" id="IPR009057">
    <property type="entry name" value="Homeodomain-like_sf"/>
</dbReference>
<dbReference type="GO" id="GO:0003700">
    <property type="term" value="F:DNA-binding transcription factor activity"/>
    <property type="evidence" value="ECO:0007669"/>
    <property type="project" value="TreeGrafter"/>
</dbReference>
<evidence type="ECO:0000256" key="5">
    <source>
        <dbReference type="SAM" id="MobiDB-lite"/>
    </source>
</evidence>
<dbReference type="SUPFAM" id="SSF48498">
    <property type="entry name" value="Tetracyclin repressor-like, C-terminal domain"/>
    <property type="match status" value="1"/>
</dbReference>
<dbReference type="SUPFAM" id="SSF46689">
    <property type="entry name" value="Homeodomain-like"/>
    <property type="match status" value="1"/>
</dbReference>